<evidence type="ECO:0000256" key="2">
    <source>
        <dbReference type="ARBA" id="ARBA00022692"/>
    </source>
</evidence>
<accession>A0A542ZPD8</accession>
<dbReference type="GO" id="GO:0046677">
    <property type="term" value="P:response to antibiotic"/>
    <property type="evidence" value="ECO:0007669"/>
    <property type="project" value="UniProtKB-KW"/>
</dbReference>
<dbReference type="PIRSF" id="PIRSF006648">
    <property type="entry name" value="DrrB"/>
    <property type="match status" value="1"/>
</dbReference>
<feature type="transmembrane region" description="Helical" evidence="6">
    <location>
        <begin position="147"/>
        <end position="175"/>
    </location>
</feature>
<dbReference type="EMBL" id="VFOS01000002">
    <property type="protein sequence ID" value="TQL62225.1"/>
    <property type="molecule type" value="Genomic_DNA"/>
</dbReference>
<dbReference type="Pfam" id="PF01061">
    <property type="entry name" value="ABC2_membrane"/>
    <property type="match status" value="1"/>
</dbReference>
<evidence type="ECO:0000313" key="9">
    <source>
        <dbReference type="Proteomes" id="UP000315389"/>
    </source>
</evidence>
<feature type="transmembrane region" description="Helical" evidence="6">
    <location>
        <begin position="40"/>
        <end position="59"/>
    </location>
</feature>
<dbReference type="PANTHER" id="PTHR43229:SF3">
    <property type="entry name" value="ABC-TYPE MULTIDRUG TRANSPORT SYSTEM, PERMEASE COMPONENT"/>
    <property type="match status" value="1"/>
</dbReference>
<keyword evidence="5" id="KW-0046">Antibiotic resistance</keyword>
<dbReference type="GO" id="GO:0140359">
    <property type="term" value="F:ABC-type transporter activity"/>
    <property type="evidence" value="ECO:0007669"/>
    <property type="project" value="InterPro"/>
</dbReference>
<dbReference type="InterPro" id="IPR000412">
    <property type="entry name" value="ABC_2_transport"/>
</dbReference>
<reference evidence="8 9" key="1">
    <citation type="submission" date="2019-06" db="EMBL/GenBank/DDBJ databases">
        <title>Sequencing the genomes of 1000 actinobacteria strains.</title>
        <authorList>
            <person name="Klenk H.-P."/>
        </authorList>
    </citation>
    <scope>NUCLEOTIDE SEQUENCE [LARGE SCALE GENOMIC DNA]</scope>
    <source>
        <strain evidence="8 9">DSM 4813</strain>
    </source>
</reference>
<feature type="domain" description="ABC-2 type transporter transmembrane" evidence="7">
    <location>
        <begin position="26"/>
        <end position="224"/>
    </location>
</feature>
<dbReference type="OrthoDB" id="63188at2"/>
<keyword evidence="3 6" id="KW-1133">Transmembrane helix</keyword>
<sequence>MTGLTPVSNPSVRPVRRVGLSATYLRLEVRRLLRNRRTMLFSLLMPPIFFLIFGTAASYRDEQAGHGNVTAWILVSMALYGAMLTATSGGAGVSVERSQGWTRQLRLTPLAPWAYVATKLIASMALGAISVSVTLAVGAFFGASMPGYVWVFSGLIAWGGSLVFGAFGLFMGYLLPSENVMQILGPVLALLSFAGGLFMPLGDGWFASIAQIMPTYGLAELVRAPLTGTGFTAASIVNVLVWAALFGLGAAWRFRKDTARV</sequence>
<comment type="caution">
    <text evidence="8">The sequence shown here is derived from an EMBL/GenBank/DDBJ whole genome shotgun (WGS) entry which is preliminary data.</text>
</comment>
<evidence type="ECO:0000313" key="8">
    <source>
        <dbReference type="EMBL" id="TQL62225.1"/>
    </source>
</evidence>
<dbReference type="RefSeq" id="WP_142121336.1">
    <property type="nucleotide sequence ID" value="NZ_BAAASV010000002.1"/>
</dbReference>
<organism evidence="8 9">
    <name type="scientific">Rarobacter faecitabidus</name>
    <dbReference type="NCBI Taxonomy" id="13243"/>
    <lineage>
        <taxon>Bacteria</taxon>
        <taxon>Bacillati</taxon>
        <taxon>Actinomycetota</taxon>
        <taxon>Actinomycetes</taxon>
        <taxon>Micrococcales</taxon>
        <taxon>Rarobacteraceae</taxon>
        <taxon>Rarobacter</taxon>
    </lineage>
</organism>
<dbReference type="InterPro" id="IPR013525">
    <property type="entry name" value="ABC2_TM"/>
</dbReference>
<evidence type="ECO:0000256" key="6">
    <source>
        <dbReference type="SAM" id="Phobius"/>
    </source>
</evidence>
<feature type="transmembrane region" description="Helical" evidence="6">
    <location>
        <begin position="187"/>
        <end position="210"/>
    </location>
</feature>
<dbReference type="InterPro" id="IPR051784">
    <property type="entry name" value="Nod_factor_ABC_transporter"/>
</dbReference>
<evidence type="ECO:0000256" key="5">
    <source>
        <dbReference type="ARBA" id="ARBA00023251"/>
    </source>
</evidence>
<evidence type="ECO:0000259" key="7">
    <source>
        <dbReference type="Pfam" id="PF01061"/>
    </source>
</evidence>
<comment type="subcellular location">
    <subcellularLocation>
        <location evidence="1">Membrane</location>
        <topology evidence="1">Multi-pass membrane protein</topology>
    </subcellularLocation>
</comment>
<feature type="transmembrane region" description="Helical" evidence="6">
    <location>
        <begin position="71"/>
        <end position="95"/>
    </location>
</feature>
<dbReference type="GO" id="GO:0043190">
    <property type="term" value="C:ATP-binding cassette (ABC) transporter complex"/>
    <property type="evidence" value="ECO:0007669"/>
    <property type="project" value="InterPro"/>
</dbReference>
<dbReference type="Proteomes" id="UP000315389">
    <property type="component" value="Unassembled WGS sequence"/>
</dbReference>
<protein>
    <submittedName>
        <fullName evidence="8">ABC-2 type transport system permease protein</fullName>
    </submittedName>
</protein>
<dbReference type="PANTHER" id="PTHR43229">
    <property type="entry name" value="NODULATION PROTEIN J"/>
    <property type="match status" value="1"/>
</dbReference>
<keyword evidence="4 6" id="KW-0472">Membrane</keyword>
<name>A0A542ZPD8_RARFA</name>
<evidence type="ECO:0000256" key="3">
    <source>
        <dbReference type="ARBA" id="ARBA00022989"/>
    </source>
</evidence>
<keyword evidence="2 6" id="KW-0812">Transmembrane</keyword>
<proteinExistence type="predicted"/>
<keyword evidence="9" id="KW-1185">Reference proteome</keyword>
<dbReference type="AlphaFoldDB" id="A0A542ZPD8"/>
<feature type="transmembrane region" description="Helical" evidence="6">
    <location>
        <begin position="230"/>
        <end position="252"/>
    </location>
</feature>
<evidence type="ECO:0000256" key="4">
    <source>
        <dbReference type="ARBA" id="ARBA00023136"/>
    </source>
</evidence>
<evidence type="ECO:0000256" key="1">
    <source>
        <dbReference type="ARBA" id="ARBA00004141"/>
    </source>
</evidence>
<gene>
    <name evidence="8" type="ORF">FB461_1866</name>
</gene>
<feature type="transmembrane region" description="Helical" evidence="6">
    <location>
        <begin position="116"/>
        <end position="141"/>
    </location>
</feature>